<dbReference type="Pfam" id="PF00581">
    <property type="entry name" value="Rhodanese"/>
    <property type="match status" value="2"/>
</dbReference>
<gene>
    <name evidence="2" type="ORF">THC_1156</name>
</gene>
<evidence type="ECO:0000259" key="1">
    <source>
        <dbReference type="PROSITE" id="PS50206"/>
    </source>
</evidence>
<dbReference type="PROSITE" id="PS50206">
    <property type="entry name" value="RHODANESE_3"/>
    <property type="match status" value="2"/>
</dbReference>
<organism evidence="2 3">
    <name type="scientific">Caldimicrobium thiodismutans</name>
    <dbReference type="NCBI Taxonomy" id="1653476"/>
    <lineage>
        <taxon>Bacteria</taxon>
        <taxon>Pseudomonadati</taxon>
        <taxon>Thermodesulfobacteriota</taxon>
        <taxon>Thermodesulfobacteria</taxon>
        <taxon>Thermodesulfobacteriales</taxon>
        <taxon>Thermodesulfobacteriaceae</taxon>
        <taxon>Caldimicrobium</taxon>
    </lineage>
</organism>
<dbReference type="Proteomes" id="UP000068196">
    <property type="component" value="Chromosome"/>
</dbReference>
<protein>
    <submittedName>
        <fullName evidence="2">Rhodanese-like protein</fullName>
    </submittedName>
</protein>
<dbReference type="AlphaFoldDB" id="A0A0U5B0H2"/>
<keyword evidence="3" id="KW-1185">Reference proteome</keyword>
<dbReference type="SUPFAM" id="SSF52821">
    <property type="entry name" value="Rhodanese/Cell cycle control phosphatase"/>
    <property type="match status" value="2"/>
</dbReference>
<dbReference type="InterPro" id="IPR050229">
    <property type="entry name" value="GlpE_sulfurtransferase"/>
</dbReference>
<dbReference type="STRING" id="1653476.THC_1156"/>
<reference evidence="3" key="2">
    <citation type="journal article" date="2016" name="Int. J. Syst. Evol. Microbiol.">
        <title>Caldimicrobium thiodismutans sp. nov., a sulfur-disproportionating bacterium isolated from a hot spring.</title>
        <authorList>
            <person name="Kojima H."/>
            <person name="Umezawa K."/>
            <person name="Fukui M."/>
        </authorList>
    </citation>
    <scope>NUCLEOTIDE SEQUENCE [LARGE SCALE GENOMIC DNA]</scope>
    <source>
        <strain evidence="3">TF1</strain>
    </source>
</reference>
<evidence type="ECO:0000313" key="2">
    <source>
        <dbReference type="EMBL" id="BAU23529.1"/>
    </source>
</evidence>
<proteinExistence type="predicted"/>
<feature type="domain" description="Rhodanese" evidence="1">
    <location>
        <begin position="3"/>
        <end position="89"/>
    </location>
</feature>
<name>A0A0U5B0H2_9BACT</name>
<dbReference type="EMBL" id="AP014945">
    <property type="protein sequence ID" value="BAU23529.1"/>
    <property type="molecule type" value="Genomic_DNA"/>
</dbReference>
<reference evidence="2 3" key="1">
    <citation type="journal article" date="2016" name="Int. J. Syst. Evol. Microbiol.">
        <title>Caldimicrobium thiodismutans sp. nov., a sulfur-disproportionating bacterium isolated from a hot spring, and emended description of the genus Caldimicrobium.</title>
        <authorList>
            <person name="Kojima H."/>
            <person name="Umezawa K."/>
            <person name="Fukui M."/>
        </authorList>
    </citation>
    <scope>NUCLEOTIDE SEQUENCE [LARGE SCALE GENOMIC DNA]</scope>
    <source>
        <strain evidence="2 3">TF1</strain>
    </source>
</reference>
<dbReference type="Gene3D" id="3.40.250.10">
    <property type="entry name" value="Rhodanese-like domain"/>
    <property type="match status" value="2"/>
</dbReference>
<feature type="domain" description="Rhodanese" evidence="1">
    <location>
        <begin position="121"/>
        <end position="207"/>
    </location>
</feature>
<accession>A0A0U5B0H2</accession>
<evidence type="ECO:0000313" key="3">
    <source>
        <dbReference type="Proteomes" id="UP000068196"/>
    </source>
</evidence>
<dbReference type="PANTHER" id="PTHR43031">
    <property type="entry name" value="FAD-DEPENDENT OXIDOREDUCTASE"/>
    <property type="match status" value="1"/>
</dbReference>
<dbReference type="InterPro" id="IPR036873">
    <property type="entry name" value="Rhodanese-like_dom_sf"/>
</dbReference>
<dbReference type="SMART" id="SM00450">
    <property type="entry name" value="RHOD"/>
    <property type="match status" value="2"/>
</dbReference>
<dbReference type="PANTHER" id="PTHR43031:SF1">
    <property type="entry name" value="PYRIDINE NUCLEOTIDE-DISULPHIDE OXIDOREDUCTASE"/>
    <property type="match status" value="1"/>
</dbReference>
<dbReference type="KEGG" id="cthi:THC_1156"/>
<dbReference type="CDD" id="cd00158">
    <property type="entry name" value="RHOD"/>
    <property type="match status" value="2"/>
</dbReference>
<dbReference type="InterPro" id="IPR001763">
    <property type="entry name" value="Rhodanese-like_dom"/>
</dbReference>
<sequence>MPFVLIDLREKKVAEKEHLPSAINIPLKELEKYKDKFPTHKKAPIIVYADSDELAIKGFNIVRNWGYEHTAYLPGGISAWKQAGGQILAGALKKEIVYVPKPKPGSFPVEEFKKLVASPEMSDKYFIIDVREADEYATGAFKYAKNIPLSQLEGSLNEIPKDKEIILYCATGVRSEMAYNTLKKAGFKVYFVDAKIEFQNGKYEIISNQ</sequence>